<proteinExistence type="inferred from homology"/>
<dbReference type="InterPro" id="IPR035996">
    <property type="entry name" value="4pyrrol_Methylase_sf"/>
</dbReference>
<dbReference type="InterPro" id="IPR014776">
    <property type="entry name" value="4pyrrole_Mease_sub2"/>
</dbReference>
<name>A0A2Y8ZUI1_9MICO</name>
<dbReference type="FunFam" id="3.30.950.10:FF:000003">
    <property type="entry name" value="Ribosomal RNA small subunit methyltransferase I"/>
    <property type="match status" value="1"/>
</dbReference>
<comment type="similarity">
    <text evidence="6">Belongs to the methyltransferase superfamily. RsmI family.</text>
</comment>
<dbReference type="InterPro" id="IPR000878">
    <property type="entry name" value="4pyrrol_Mease"/>
</dbReference>
<evidence type="ECO:0000259" key="7">
    <source>
        <dbReference type="Pfam" id="PF00590"/>
    </source>
</evidence>
<keyword evidence="5 6" id="KW-0949">S-adenosyl-L-methionine</keyword>
<organism evidence="8 9">
    <name type="scientific">Branchiibius hedensis</name>
    <dbReference type="NCBI Taxonomy" id="672460"/>
    <lineage>
        <taxon>Bacteria</taxon>
        <taxon>Bacillati</taxon>
        <taxon>Actinomycetota</taxon>
        <taxon>Actinomycetes</taxon>
        <taxon>Micrococcales</taxon>
        <taxon>Dermacoccaceae</taxon>
        <taxon>Branchiibius</taxon>
    </lineage>
</organism>
<evidence type="ECO:0000256" key="2">
    <source>
        <dbReference type="ARBA" id="ARBA00022552"/>
    </source>
</evidence>
<dbReference type="EMBL" id="UESZ01000001">
    <property type="protein sequence ID" value="SSA35166.1"/>
    <property type="molecule type" value="Genomic_DNA"/>
</dbReference>
<keyword evidence="9" id="KW-1185">Reference proteome</keyword>
<gene>
    <name evidence="6" type="primary">rsmI</name>
    <name evidence="8" type="ORF">SAMN04489750_2511</name>
</gene>
<reference evidence="9" key="1">
    <citation type="submission" date="2016-10" db="EMBL/GenBank/DDBJ databases">
        <authorList>
            <person name="Varghese N."/>
            <person name="Submissions S."/>
        </authorList>
    </citation>
    <scope>NUCLEOTIDE SEQUENCE [LARGE SCALE GENOMIC DNA]</scope>
    <source>
        <strain evidence="9">DSM 22951</strain>
    </source>
</reference>
<dbReference type="PANTHER" id="PTHR46111">
    <property type="entry name" value="RIBOSOMAL RNA SMALL SUBUNIT METHYLTRANSFERASE I"/>
    <property type="match status" value="1"/>
</dbReference>
<dbReference type="GO" id="GO:0070677">
    <property type="term" value="F:rRNA (cytosine-2'-O-)-methyltransferase activity"/>
    <property type="evidence" value="ECO:0007669"/>
    <property type="project" value="UniProtKB-UniRule"/>
</dbReference>
<dbReference type="EC" id="2.1.1.198" evidence="6"/>
<protein>
    <recommendedName>
        <fullName evidence="6">Ribosomal RNA small subunit methyltransferase I</fullName>
        <ecNumber evidence="6">2.1.1.198</ecNumber>
    </recommendedName>
    <alternativeName>
        <fullName evidence="6">16S rRNA 2'-O-ribose C1402 methyltransferase</fullName>
    </alternativeName>
    <alternativeName>
        <fullName evidence="6">rRNA (cytidine-2'-O-)-methyltransferase RsmI</fullName>
    </alternativeName>
</protein>
<accession>A0A2Y8ZUI1</accession>
<keyword evidence="1 6" id="KW-0963">Cytoplasm</keyword>
<dbReference type="PANTHER" id="PTHR46111:SF1">
    <property type="entry name" value="RIBOSOMAL RNA SMALL SUBUNIT METHYLTRANSFERASE I"/>
    <property type="match status" value="1"/>
</dbReference>
<dbReference type="RefSeq" id="WP_109686267.1">
    <property type="nucleotide sequence ID" value="NZ_QGDN01000001.1"/>
</dbReference>
<dbReference type="PIRSF" id="PIRSF005917">
    <property type="entry name" value="MTase_YraL"/>
    <property type="match status" value="1"/>
</dbReference>
<evidence type="ECO:0000313" key="9">
    <source>
        <dbReference type="Proteomes" id="UP000250028"/>
    </source>
</evidence>
<dbReference type="Gene3D" id="3.30.950.10">
    <property type="entry name" value="Methyltransferase, Cobalt-precorrin-4 Transmethylase, Domain 2"/>
    <property type="match status" value="1"/>
</dbReference>
<dbReference type="HAMAP" id="MF_01877">
    <property type="entry name" value="16SrRNA_methyltr_I"/>
    <property type="match status" value="1"/>
</dbReference>
<comment type="subcellular location">
    <subcellularLocation>
        <location evidence="6">Cytoplasm</location>
    </subcellularLocation>
</comment>
<keyword evidence="3 6" id="KW-0489">Methyltransferase</keyword>
<dbReference type="FunFam" id="3.40.1010.10:FF:000007">
    <property type="entry name" value="Ribosomal RNA small subunit methyltransferase I"/>
    <property type="match status" value="1"/>
</dbReference>
<evidence type="ECO:0000256" key="5">
    <source>
        <dbReference type="ARBA" id="ARBA00022691"/>
    </source>
</evidence>
<dbReference type="OrthoDB" id="9809084at2"/>
<dbReference type="Gene3D" id="3.40.1010.10">
    <property type="entry name" value="Cobalt-precorrin-4 Transmethylase, Domain 1"/>
    <property type="match status" value="1"/>
</dbReference>
<comment type="catalytic activity">
    <reaction evidence="6">
        <text>cytidine(1402) in 16S rRNA + S-adenosyl-L-methionine = 2'-O-methylcytidine(1402) in 16S rRNA + S-adenosyl-L-homocysteine + H(+)</text>
        <dbReference type="Rhea" id="RHEA:42924"/>
        <dbReference type="Rhea" id="RHEA-COMP:10285"/>
        <dbReference type="Rhea" id="RHEA-COMP:10286"/>
        <dbReference type="ChEBI" id="CHEBI:15378"/>
        <dbReference type="ChEBI" id="CHEBI:57856"/>
        <dbReference type="ChEBI" id="CHEBI:59789"/>
        <dbReference type="ChEBI" id="CHEBI:74495"/>
        <dbReference type="ChEBI" id="CHEBI:82748"/>
        <dbReference type="EC" id="2.1.1.198"/>
    </reaction>
</comment>
<dbReference type="CDD" id="cd11648">
    <property type="entry name" value="RsmI"/>
    <property type="match status" value="1"/>
</dbReference>
<evidence type="ECO:0000313" key="8">
    <source>
        <dbReference type="EMBL" id="SSA35166.1"/>
    </source>
</evidence>
<keyword evidence="4 6" id="KW-0808">Transferase</keyword>
<dbReference type="SUPFAM" id="SSF53790">
    <property type="entry name" value="Tetrapyrrole methylase"/>
    <property type="match status" value="1"/>
</dbReference>
<evidence type="ECO:0000256" key="4">
    <source>
        <dbReference type="ARBA" id="ARBA00022679"/>
    </source>
</evidence>
<evidence type="ECO:0000256" key="6">
    <source>
        <dbReference type="HAMAP-Rule" id="MF_01877"/>
    </source>
</evidence>
<dbReference type="NCBIfam" id="TIGR00096">
    <property type="entry name" value="16S rRNA (cytidine(1402)-2'-O)-methyltransferase"/>
    <property type="match status" value="1"/>
</dbReference>
<dbReference type="InterPro" id="IPR014777">
    <property type="entry name" value="4pyrrole_Mease_sub1"/>
</dbReference>
<comment type="function">
    <text evidence="6">Catalyzes the 2'-O-methylation of the ribose of cytidine 1402 (C1402) in 16S rRNA.</text>
</comment>
<dbReference type="GO" id="GO:0005737">
    <property type="term" value="C:cytoplasm"/>
    <property type="evidence" value="ECO:0007669"/>
    <property type="project" value="UniProtKB-SubCell"/>
</dbReference>
<dbReference type="InterPro" id="IPR008189">
    <property type="entry name" value="rRNA_ssu_MeTfrase_I"/>
</dbReference>
<evidence type="ECO:0000256" key="1">
    <source>
        <dbReference type="ARBA" id="ARBA00022490"/>
    </source>
</evidence>
<sequence length="276" mass="29393">MAEGVLVLAGTPIGDPRDAPPRLVSWLGQADVVAAEDTRRLHRLADQLEVSPRGRVLSYHEHNERARTPELVDRLTAGESVLLVTDAGMPSVSDPGYRLVTAAITAGARVTCVPGPSAVLMALAVSGLPTDRFCFEGFLPRKPGERARHLRTLATEPRTMVFFEAPHRLAEMLTALAEAFGPDRPAAVCRELTKTYEEIRRGGLAELADWAVEGARGEITVVVAGARGASVALEDVLPEVLSRAASGERLKDVCAQIASATGLSKKSLYDAAVAAR</sequence>
<evidence type="ECO:0000256" key="3">
    <source>
        <dbReference type="ARBA" id="ARBA00022603"/>
    </source>
</evidence>
<dbReference type="Proteomes" id="UP000250028">
    <property type="component" value="Unassembled WGS sequence"/>
</dbReference>
<dbReference type="Pfam" id="PF00590">
    <property type="entry name" value="TP_methylase"/>
    <property type="match status" value="1"/>
</dbReference>
<keyword evidence="2 6" id="KW-0698">rRNA processing</keyword>
<dbReference type="AlphaFoldDB" id="A0A2Y8ZUI1"/>
<feature type="domain" description="Tetrapyrrole methylase" evidence="7">
    <location>
        <begin position="6"/>
        <end position="208"/>
    </location>
</feature>